<proteinExistence type="predicted"/>
<name>A0A9W7CR33_9STRA</name>
<sequence>MVYIGNPSHPKNQKLIAKQYKVSIADLEKNLSPDYRDDPIYEPWIGMFGETHLYENIPADEFYDKLENVLLTQNKAYKVNLALGYTMYDPVSDVEFYFYPNIANTNVYDKPFVVNSRSDARKVISDIRMMELSDTLNYPKSGIKVKAITGFKIYIDYRDHALGDSDALVPEFIKKNRYIINFPRTNNKCVFYCIAYHLQEEKNQRKVVSQVKEAFKRYCSYKGLTFSLSLYKGFKPIDLLEFDHLEECFRLNINVYGFDIDTNVVECKRPTEGKYDDTLNILSHDNHAFYITNVDRVQSKYNCPKCTMVFENDERMRAHTKNKCDQINLESFAKEPTIYRPAENRIKKLLSKYSIKGVDHYLDHFIVFDFEAILKPVNQQRGANTSFDNEHVPVSVSVSNSLNNEIRCFVNEKPKALVEDMIAYIKKVSDDISNYHKDKFKAIYYSINKQLSTLEGAYPKVMNGVSNDNINKKRKENSELDQYLKIKDKITKDIETLNQILNQTPVVGFNTGSYDINLIKNELFSVIGTDNIRHIIKNGGYMAISTNTFKMLDIINYVPAGTSYAKYLNTYLGECKCEDKIRCTCELSKGVFPYEYITSFNVLNETKLPPKSASYSKLRCTNISDDEYKRVQFVWEHYQMKTIKDLLIWYNNLDVGPFIKAIQKQRELFKRFDLDMFCDGVSLPGLSEKVMYKTQELIFPSKKPGKPFDFPEKRYLGYIEQDEKAKREFSMTMQHLDELLKKHKYICNYCYCQLNEENVSADRINNKKGHEDGNIIISCIACNVARKDMNIKAFRYKKLIEFNADRLVYSIDEEESDIYRKMKANIAGGPSIIFNRFAKRNETLIRGDKLCKKVIGYDANALYLWCLGNQMPCGRLTTIDAYDTIVDDIKTDKIFGFLECDIETPDHLKDYFSEMCPIFKNIEIEPTEEVIGKHMFDYNQSRGKNMAKKSRKLIGSYFGKQILIYTPLLKWYLQHGMVITKTYSFIKANSHRPFESFMNQVSDARRGGDVDDSKAMIADMMKLVGNAAFGRSGMDMSKHKEVEFLSNAKTIYSATEHFTFSSKTELNDGTVEMVKSKRRIKLRNSIHLSIAIYQLAKLRMLQFYYDCIDFYFDRSDFQYQEMDTDSGYIAFSAENPFPDLIKPELIDHFNKHKYDWFPRDDTKENAAYDRRTPGLFKEEFRCNAMVSLSSKNYICYLSDKIDKETNKPMIKMSAKGVQKSRNGSVLTAQNFESVVKNRITFKGTNRGFRMRKETNSMITYSQTKTALSYYYDKRRVLEDGITTVPLDI</sequence>
<dbReference type="SUPFAM" id="SSF56672">
    <property type="entry name" value="DNA/RNA polymerases"/>
    <property type="match status" value="1"/>
</dbReference>
<dbReference type="OrthoDB" id="5988713at2759"/>
<dbReference type="EMBL" id="BSXW01001475">
    <property type="protein sequence ID" value="GMF37047.1"/>
    <property type="molecule type" value="Genomic_DNA"/>
</dbReference>
<evidence type="ECO:0000313" key="2">
    <source>
        <dbReference type="Proteomes" id="UP001165083"/>
    </source>
</evidence>
<comment type="caution">
    <text evidence="1">The sequence shown here is derived from an EMBL/GenBank/DDBJ whole genome shotgun (WGS) entry which is preliminary data.</text>
</comment>
<dbReference type="InterPro" id="IPR043502">
    <property type="entry name" value="DNA/RNA_pol_sf"/>
</dbReference>
<keyword evidence="2" id="KW-1185">Reference proteome</keyword>
<organism evidence="1 2">
    <name type="scientific">Phytophthora lilii</name>
    <dbReference type="NCBI Taxonomy" id="2077276"/>
    <lineage>
        <taxon>Eukaryota</taxon>
        <taxon>Sar</taxon>
        <taxon>Stramenopiles</taxon>
        <taxon>Oomycota</taxon>
        <taxon>Peronosporomycetes</taxon>
        <taxon>Peronosporales</taxon>
        <taxon>Peronosporaceae</taxon>
        <taxon>Phytophthora</taxon>
    </lineage>
</organism>
<reference evidence="1" key="1">
    <citation type="submission" date="2023-04" db="EMBL/GenBank/DDBJ databases">
        <title>Phytophthora lilii NBRC 32176.</title>
        <authorList>
            <person name="Ichikawa N."/>
            <person name="Sato H."/>
            <person name="Tonouchi N."/>
        </authorList>
    </citation>
    <scope>NUCLEOTIDE SEQUENCE</scope>
    <source>
        <strain evidence="1">NBRC 32176</strain>
    </source>
</reference>
<dbReference type="Proteomes" id="UP001165083">
    <property type="component" value="Unassembled WGS sequence"/>
</dbReference>
<gene>
    <name evidence="1" type="ORF">Plil01_001563900</name>
</gene>
<evidence type="ECO:0000313" key="1">
    <source>
        <dbReference type="EMBL" id="GMF37047.1"/>
    </source>
</evidence>
<dbReference type="PANTHER" id="PTHR33206">
    <property type="entry name" value="PROTEIN CBG10425"/>
    <property type="match status" value="1"/>
</dbReference>
<dbReference type="PANTHER" id="PTHR33206:SF1">
    <property type="entry name" value="DNA-DIRECTED DNA POLYMERASE"/>
    <property type="match status" value="1"/>
</dbReference>
<dbReference type="Gene3D" id="3.30.40.220">
    <property type="match status" value="1"/>
</dbReference>
<accession>A0A9W7CR33</accession>
<protein>
    <submittedName>
        <fullName evidence="1">Unnamed protein product</fullName>
    </submittedName>
</protein>